<gene>
    <name evidence="3" type="ORF">FDT80_06690</name>
</gene>
<dbReference type="GO" id="GO:0005509">
    <property type="term" value="F:calcium ion binding"/>
    <property type="evidence" value="ECO:0007669"/>
    <property type="project" value="InterPro"/>
</dbReference>
<organism evidence="3 4">
    <name type="scientific">Sulfitobacter sabulilitoris</name>
    <dbReference type="NCBI Taxonomy" id="2562655"/>
    <lineage>
        <taxon>Bacteria</taxon>
        <taxon>Pseudomonadati</taxon>
        <taxon>Pseudomonadota</taxon>
        <taxon>Alphaproteobacteria</taxon>
        <taxon>Rhodobacterales</taxon>
        <taxon>Roseobacteraceae</taxon>
        <taxon>Sulfitobacter</taxon>
    </lineage>
</organism>
<protein>
    <recommendedName>
        <fullName evidence="2">EF-hand domain-containing protein</fullName>
    </recommendedName>
</protein>
<feature type="domain" description="EF-hand" evidence="2">
    <location>
        <begin position="213"/>
        <end position="231"/>
    </location>
</feature>
<evidence type="ECO:0000313" key="4">
    <source>
        <dbReference type="Proteomes" id="UP000309550"/>
    </source>
</evidence>
<proteinExistence type="predicted"/>
<accession>A0A5S3PLI4</accession>
<evidence type="ECO:0000313" key="3">
    <source>
        <dbReference type="EMBL" id="TMM55243.1"/>
    </source>
</evidence>
<evidence type="ECO:0000256" key="1">
    <source>
        <dbReference type="SAM" id="SignalP"/>
    </source>
</evidence>
<dbReference type="SUPFAM" id="SSF47473">
    <property type="entry name" value="EF-hand"/>
    <property type="match status" value="2"/>
</dbReference>
<dbReference type="Pfam" id="PF13202">
    <property type="entry name" value="EF-hand_5"/>
    <property type="match status" value="4"/>
</dbReference>
<dbReference type="InterPro" id="IPR018247">
    <property type="entry name" value="EF_Hand_1_Ca_BS"/>
</dbReference>
<dbReference type="Proteomes" id="UP000309550">
    <property type="component" value="Unassembled WGS sequence"/>
</dbReference>
<comment type="caution">
    <text evidence="3">The sequence shown here is derived from an EMBL/GenBank/DDBJ whole genome shotgun (WGS) entry which is preliminary data.</text>
</comment>
<feature type="signal peptide" evidence="1">
    <location>
        <begin position="1"/>
        <end position="33"/>
    </location>
</feature>
<dbReference type="InterPro" id="IPR002048">
    <property type="entry name" value="EF_hand_dom"/>
</dbReference>
<dbReference type="Gene3D" id="1.10.238.10">
    <property type="entry name" value="EF-hand"/>
    <property type="match status" value="2"/>
</dbReference>
<sequence>MIHPVPRETQMTEFTRITAAVLAGFSLSGALQAASHDAAAMGNVCEDGYSVTDVNGDGYVSPIELNAYSERQVVQMDADQSGSVSRDEYINCNMAGRSAGSLDRSTNTVEMSAIDADGNGVISISEFMTAGTESAIAAAEGDSDAETEARALVHVPRGDPDAPLPELSREQAAAGAAKMFVALDTDQSKDLSEAEWLAPIIPQVDISDILTREFDMADADGSGDLTQSELIAANEKRAAAARAAAEENGEEPSPDAPVVYFRYPHVM</sequence>
<name>A0A5S3PLI4_9RHOB</name>
<feature type="domain" description="EF-hand" evidence="2">
    <location>
        <begin position="112"/>
        <end position="129"/>
    </location>
</feature>
<dbReference type="OrthoDB" id="7720886at2"/>
<dbReference type="PROSITE" id="PS00018">
    <property type="entry name" value="EF_HAND_1"/>
    <property type="match status" value="4"/>
</dbReference>
<feature type="domain" description="EF-hand" evidence="2">
    <location>
        <begin position="75"/>
        <end position="91"/>
    </location>
</feature>
<reference evidence="3 4" key="1">
    <citation type="submission" date="2019-05" db="EMBL/GenBank/DDBJ databases">
        <title>Sulfitobacter sabulilitoris sp. nov., isolated from a marine sand.</title>
        <authorList>
            <person name="Yoon J.-H."/>
        </authorList>
    </citation>
    <scope>NUCLEOTIDE SEQUENCE [LARGE SCALE GENOMIC DNA]</scope>
    <source>
        <strain evidence="3 4">HSMS-29</strain>
    </source>
</reference>
<feature type="chain" id="PRO_5024276790" description="EF-hand domain-containing protein" evidence="1">
    <location>
        <begin position="34"/>
        <end position="267"/>
    </location>
</feature>
<feature type="domain" description="EF-hand" evidence="2">
    <location>
        <begin position="53"/>
        <end position="66"/>
    </location>
</feature>
<dbReference type="InterPro" id="IPR011992">
    <property type="entry name" value="EF-hand-dom_pair"/>
</dbReference>
<dbReference type="EMBL" id="VANS01000001">
    <property type="protein sequence ID" value="TMM55243.1"/>
    <property type="molecule type" value="Genomic_DNA"/>
</dbReference>
<evidence type="ECO:0000259" key="2">
    <source>
        <dbReference type="Pfam" id="PF13202"/>
    </source>
</evidence>
<keyword evidence="4" id="KW-1185">Reference proteome</keyword>
<keyword evidence="1" id="KW-0732">Signal</keyword>
<dbReference type="AlphaFoldDB" id="A0A5S3PLI4"/>